<evidence type="ECO:0000313" key="1">
    <source>
        <dbReference type="EMBL" id="MFC7404306.1"/>
    </source>
</evidence>
<dbReference type="RefSeq" id="WP_382391568.1">
    <property type="nucleotide sequence ID" value="NZ_JBHTCQ010000001.1"/>
</dbReference>
<organism evidence="1 2">
    <name type="scientific">Georgenia alba</name>
    <dbReference type="NCBI Taxonomy" id="2233858"/>
    <lineage>
        <taxon>Bacteria</taxon>
        <taxon>Bacillati</taxon>
        <taxon>Actinomycetota</taxon>
        <taxon>Actinomycetes</taxon>
        <taxon>Micrococcales</taxon>
        <taxon>Bogoriellaceae</taxon>
        <taxon>Georgenia</taxon>
    </lineage>
</organism>
<protein>
    <submittedName>
        <fullName evidence="1">Extracellular solute-binding protein</fullName>
    </submittedName>
</protein>
<evidence type="ECO:0000313" key="2">
    <source>
        <dbReference type="Proteomes" id="UP001596455"/>
    </source>
</evidence>
<dbReference type="PANTHER" id="PTHR43649:SF14">
    <property type="entry name" value="BLR3389 PROTEIN"/>
    <property type="match status" value="1"/>
</dbReference>
<gene>
    <name evidence="1" type="ORF">ACFQQL_04225</name>
</gene>
<name>A0ABW2Q485_9MICO</name>
<dbReference type="InterPro" id="IPR050490">
    <property type="entry name" value="Bact_solute-bd_prot1"/>
</dbReference>
<dbReference type="SUPFAM" id="SSF53850">
    <property type="entry name" value="Periplasmic binding protein-like II"/>
    <property type="match status" value="1"/>
</dbReference>
<dbReference type="EMBL" id="JBHTCQ010000001">
    <property type="protein sequence ID" value="MFC7404306.1"/>
    <property type="molecule type" value="Genomic_DNA"/>
</dbReference>
<dbReference type="InterPro" id="IPR006059">
    <property type="entry name" value="SBP"/>
</dbReference>
<reference evidence="2" key="1">
    <citation type="journal article" date="2019" name="Int. J. Syst. Evol. Microbiol.">
        <title>The Global Catalogue of Microorganisms (GCM) 10K type strain sequencing project: providing services to taxonomists for standard genome sequencing and annotation.</title>
        <authorList>
            <consortium name="The Broad Institute Genomics Platform"/>
            <consortium name="The Broad Institute Genome Sequencing Center for Infectious Disease"/>
            <person name="Wu L."/>
            <person name="Ma J."/>
        </authorList>
    </citation>
    <scope>NUCLEOTIDE SEQUENCE [LARGE SCALE GENOMIC DNA]</scope>
    <source>
        <strain evidence="2">JCM 1490</strain>
    </source>
</reference>
<accession>A0ABW2Q485</accession>
<dbReference type="Proteomes" id="UP001596455">
    <property type="component" value="Unassembled WGS sequence"/>
</dbReference>
<proteinExistence type="predicted"/>
<dbReference type="Gene3D" id="3.40.190.10">
    <property type="entry name" value="Periplasmic binding protein-like II"/>
    <property type="match status" value="2"/>
</dbReference>
<dbReference type="PANTHER" id="PTHR43649">
    <property type="entry name" value="ARABINOSE-BINDING PROTEIN-RELATED"/>
    <property type="match status" value="1"/>
</dbReference>
<sequence length="445" mass="49294">MLRVVGGSAVLLPLAACAEGGSGPNTLRITYQQFGSGTIMRDYLTGVIETYTAEHPEVSVELVPLVAAEEDYFTKNELMMSSARTTPDLVYEDTFILHSDVAAGYLRPLDEYIEQWELWEHFYPAGREAVTAEDGQIYAVPTHTDTRGLWYNQELFSQAGLEVPWRPRTWDDILEAMRTIKQELPDVIPINVYSGKPQGEKASMQGFEMLLYGTDDRLYDEESRTWVLGSQGFVDTLEFIRTIYSEDLAPGMGQALDPNLSELVQNTWMPSGQVAVNLDGSWISSSWVEGGAAEWPEWSEVLDIAPMPTQDGSDPGLVTLAGGWSWAVPRLSRKPDLAWSFLQEMMTTDNMAQLAVTDNQVTIRADVAEHEQYVGYSPVIEFFTDLVERAEYRPALAPYPQVSAAIQAAMETVMTGQGSPEQAAAAYDAEVVDIVGPENTSEAAR</sequence>
<comment type="caution">
    <text evidence="1">The sequence shown here is derived from an EMBL/GenBank/DDBJ whole genome shotgun (WGS) entry which is preliminary data.</text>
</comment>
<dbReference type="Pfam" id="PF01547">
    <property type="entry name" value="SBP_bac_1"/>
    <property type="match status" value="1"/>
</dbReference>
<keyword evidence="2" id="KW-1185">Reference proteome</keyword>